<protein>
    <submittedName>
        <fullName evidence="1">(northern house mosquito) hypothetical protein</fullName>
    </submittedName>
</protein>
<organism evidence="1">
    <name type="scientific">Culex pipiens</name>
    <name type="common">House mosquito</name>
    <dbReference type="NCBI Taxonomy" id="7175"/>
    <lineage>
        <taxon>Eukaryota</taxon>
        <taxon>Metazoa</taxon>
        <taxon>Ecdysozoa</taxon>
        <taxon>Arthropoda</taxon>
        <taxon>Hexapoda</taxon>
        <taxon>Insecta</taxon>
        <taxon>Pterygota</taxon>
        <taxon>Neoptera</taxon>
        <taxon>Endopterygota</taxon>
        <taxon>Diptera</taxon>
        <taxon>Nematocera</taxon>
        <taxon>Culicoidea</taxon>
        <taxon>Culicidae</taxon>
        <taxon>Culicinae</taxon>
        <taxon>Culicini</taxon>
        <taxon>Culex</taxon>
        <taxon>Culex</taxon>
    </lineage>
</organism>
<reference evidence="1" key="1">
    <citation type="submission" date="2021-05" db="EMBL/GenBank/DDBJ databases">
        <authorList>
            <person name="Alioto T."/>
            <person name="Alioto T."/>
            <person name="Gomez Garrido J."/>
        </authorList>
    </citation>
    <scope>NUCLEOTIDE SEQUENCE</scope>
</reference>
<evidence type="ECO:0000313" key="1">
    <source>
        <dbReference type="EMBL" id="CAG6464124.1"/>
    </source>
</evidence>
<name>A0A8D8AUU2_CULPI</name>
<proteinExistence type="predicted"/>
<dbReference type="AlphaFoldDB" id="A0A8D8AUU2"/>
<sequence length="99" mass="11054">MVLVRHLLPTLLDLHVGMLDKDVLRVPAVRDRLIPVESATSSLLRMLLSTLDRTTYRCRRTIGGISGGQRECHRGLFKAQQLGSNVLSDRGSLEVFLTL</sequence>
<dbReference type="EMBL" id="HBUE01050292">
    <property type="protein sequence ID" value="CAG6464124.1"/>
    <property type="molecule type" value="Transcribed_RNA"/>
</dbReference>
<accession>A0A8D8AUU2</accession>